<dbReference type="OrthoDB" id="2831558at2759"/>
<dbReference type="InterPro" id="IPR011009">
    <property type="entry name" value="Kinase-like_dom_sf"/>
</dbReference>
<feature type="domain" description="Aminoglycoside phosphotransferase" evidence="2">
    <location>
        <begin position="47"/>
        <end position="344"/>
    </location>
</feature>
<dbReference type="InterPro" id="IPR002575">
    <property type="entry name" value="Aminoglycoside_PTrfase"/>
</dbReference>
<dbReference type="AlphaFoldDB" id="A0A7D8UMC9"/>
<comment type="caution">
    <text evidence="3">The sequence shown here is derived from an EMBL/GenBank/DDBJ whole genome shotgun (WGS) entry which is preliminary data.</text>
</comment>
<feature type="compositionally biased region" description="Polar residues" evidence="1">
    <location>
        <begin position="182"/>
        <end position="193"/>
    </location>
</feature>
<dbReference type="PANTHER" id="PTHR21310">
    <property type="entry name" value="AMINOGLYCOSIDE PHOSPHOTRANSFERASE-RELATED-RELATED"/>
    <property type="match status" value="1"/>
</dbReference>
<dbReference type="SUPFAM" id="SSF56112">
    <property type="entry name" value="Protein kinase-like (PK-like)"/>
    <property type="match status" value="1"/>
</dbReference>
<keyword evidence="4" id="KW-1185">Reference proteome</keyword>
<proteinExistence type="predicted"/>
<protein>
    <recommendedName>
        <fullName evidence="2">Aminoglycoside phosphotransferase domain-containing protein</fullName>
    </recommendedName>
</protein>
<evidence type="ECO:0000259" key="2">
    <source>
        <dbReference type="Pfam" id="PF01636"/>
    </source>
</evidence>
<dbReference type="InterPro" id="IPR051678">
    <property type="entry name" value="AGP_Transferase"/>
</dbReference>
<reference evidence="3 4" key="1">
    <citation type="submission" date="2018-05" db="EMBL/GenBank/DDBJ databases">
        <title>Whole genome sequencing for identification of molecular markers to develop diagnostic detection tools for the regulated plant pathogen Lachnellula willkommii.</title>
        <authorList>
            <person name="Giroux E."/>
            <person name="Bilodeau G."/>
        </authorList>
    </citation>
    <scope>NUCLEOTIDE SEQUENCE [LARGE SCALE GENOMIC DNA]</scope>
    <source>
        <strain evidence="3 4">CBS 625.97</strain>
    </source>
</reference>
<evidence type="ECO:0000256" key="1">
    <source>
        <dbReference type="SAM" id="MobiDB-lite"/>
    </source>
</evidence>
<name>A0A7D8UMC9_9HELO</name>
<accession>A0A7D8UMC9</accession>
<gene>
    <name evidence="3" type="ORF">LCER1_G007552</name>
</gene>
<dbReference type="Pfam" id="PF01636">
    <property type="entry name" value="APH"/>
    <property type="match status" value="1"/>
</dbReference>
<dbReference type="EMBL" id="QGMG01000603">
    <property type="protein sequence ID" value="TVY52483.1"/>
    <property type="molecule type" value="Genomic_DNA"/>
</dbReference>
<organism evidence="3 4">
    <name type="scientific">Lachnellula cervina</name>
    <dbReference type="NCBI Taxonomy" id="1316786"/>
    <lineage>
        <taxon>Eukaryota</taxon>
        <taxon>Fungi</taxon>
        <taxon>Dikarya</taxon>
        <taxon>Ascomycota</taxon>
        <taxon>Pezizomycotina</taxon>
        <taxon>Leotiomycetes</taxon>
        <taxon>Helotiales</taxon>
        <taxon>Lachnaceae</taxon>
        <taxon>Lachnellula</taxon>
    </lineage>
</organism>
<feature type="region of interest" description="Disordered" evidence="1">
    <location>
        <begin position="174"/>
        <end position="193"/>
    </location>
</feature>
<dbReference type="Proteomes" id="UP000481288">
    <property type="component" value="Unassembled WGS sequence"/>
</dbReference>
<dbReference type="Gene3D" id="3.90.1200.10">
    <property type="match status" value="1"/>
</dbReference>
<evidence type="ECO:0000313" key="3">
    <source>
        <dbReference type="EMBL" id="TVY52483.1"/>
    </source>
</evidence>
<dbReference type="PANTHER" id="PTHR21310:SF13">
    <property type="entry name" value="AMINOGLYCOSIDE PHOSPHOTRANSFERASE DOMAIN-CONTAINING PROTEIN"/>
    <property type="match status" value="1"/>
</dbReference>
<sequence>MGTQDGLGWVSGISPLEPCWTREPDVAKIELIARKHFKLHSSAACTVKLYEHGYFNKLYMVETEASTSIMCVNLPVHPISKTNSEVATMNFVRQNTDIPVSQVLAFDDSSDNELGFEWILMERIPGRPLRSRWRKTPLHVKEALVKEIAKYQVQLFRQRFSAIGNLFLSSSSRSGPIEHAASQGTTEDSQNTKNSDILLVDGEYLDEAFSALKMNSQTPEGRNSTEEFSTMVVNTKAAPLCDHAPQDFPRGPFTTSEAWLRARLELALADQETIPKYSDEKDDIKDAHSTREVIERLLRLLPSIFPPLSRESGQSVLFHGDLSFQNILVDGNGKLTGIVDWDFISAVPLWKACQLPYFLQGRPRDDEPDIDNLTALTIKSLNTYRWLLEEYELTKLKATFLEEMKRLEPAWIREFEESSLEADFELAVQTCDNRRQFNRRQFKLVQVWLDKREKSNIEPAGRLCEILHGYRRMDILFPA</sequence>
<evidence type="ECO:0000313" key="4">
    <source>
        <dbReference type="Proteomes" id="UP000481288"/>
    </source>
</evidence>